<dbReference type="GO" id="GO:0016757">
    <property type="term" value="F:glycosyltransferase activity"/>
    <property type="evidence" value="ECO:0007669"/>
    <property type="project" value="InterPro"/>
</dbReference>
<dbReference type="HOGENOM" id="CLU_042257_1_0_3"/>
<keyword evidence="2" id="KW-0808">Transferase</keyword>
<dbReference type="InterPro" id="IPR050194">
    <property type="entry name" value="Glycosyltransferase_grp1"/>
</dbReference>
<dbReference type="OrthoDB" id="9795068at2"/>
<dbReference type="KEGG" id="cyn:Cyan7425_0922"/>
<dbReference type="PANTHER" id="PTHR45947">
    <property type="entry name" value="SULFOQUINOVOSYL TRANSFERASE SQD2"/>
    <property type="match status" value="1"/>
</dbReference>
<dbReference type="AlphaFoldDB" id="B8HX05"/>
<evidence type="ECO:0000313" key="2">
    <source>
        <dbReference type="EMBL" id="ACL43308.1"/>
    </source>
</evidence>
<name>B8HX05_CYAP4</name>
<dbReference type="STRING" id="395961.Cyan7425_0922"/>
<organism evidence="2">
    <name type="scientific">Cyanothece sp. (strain PCC 7425 / ATCC 29141)</name>
    <dbReference type="NCBI Taxonomy" id="395961"/>
    <lineage>
        <taxon>Bacteria</taxon>
        <taxon>Bacillati</taxon>
        <taxon>Cyanobacteriota</taxon>
        <taxon>Cyanophyceae</taxon>
        <taxon>Gomontiellales</taxon>
        <taxon>Cyanothecaceae</taxon>
        <taxon>Cyanothece</taxon>
    </lineage>
</organism>
<dbReference type="EMBL" id="CP001344">
    <property type="protein sequence ID" value="ACL43308.1"/>
    <property type="molecule type" value="Genomic_DNA"/>
</dbReference>
<dbReference type="CDD" id="cd03802">
    <property type="entry name" value="GT4_AviGT4-like"/>
    <property type="match status" value="1"/>
</dbReference>
<reference evidence="2" key="1">
    <citation type="submission" date="2009-01" db="EMBL/GenBank/DDBJ databases">
        <title>Complete sequence of chromosome Cyanothece sp. PCC 7425.</title>
        <authorList>
            <consortium name="US DOE Joint Genome Institute"/>
            <person name="Lucas S."/>
            <person name="Copeland A."/>
            <person name="Lapidus A."/>
            <person name="Glavina del Rio T."/>
            <person name="Dalin E."/>
            <person name="Tice H."/>
            <person name="Bruce D."/>
            <person name="Goodwin L."/>
            <person name="Pitluck S."/>
            <person name="Sims D."/>
            <person name="Meineke L."/>
            <person name="Brettin T."/>
            <person name="Detter J.C."/>
            <person name="Han C."/>
            <person name="Larimer F."/>
            <person name="Land M."/>
            <person name="Hauser L."/>
            <person name="Kyrpides N."/>
            <person name="Ovchinnikova G."/>
            <person name="Liberton M."/>
            <person name="Stoeckel J."/>
            <person name="Banerjee A."/>
            <person name="Singh A."/>
            <person name="Page L."/>
            <person name="Sato H."/>
            <person name="Zhao L."/>
            <person name="Sherman L."/>
            <person name="Pakrasi H."/>
            <person name="Richardson P."/>
        </authorList>
    </citation>
    <scope>NUCLEOTIDE SEQUENCE</scope>
    <source>
        <strain evidence="2">PCC 7425</strain>
    </source>
</reference>
<gene>
    <name evidence="2" type="ordered locus">Cyan7425_0922</name>
</gene>
<proteinExistence type="predicted"/>
<sequence>MQASGAFPLKLLFVSTTVGPLGSGRGGGVELTLLNMALSLQQRGHQVDVVAPRGSTLPASIAIVEIDGELQIPAQSQSRTTPIVILGNSVLGQMWDYARTVQQQYDLIVNFAYDWLPFYLTPFFQTKIAHLVSMGSLSDSMDQVVGQVAAHYPTTLGVYTRTQAETFPFADRCYPLGSGLDLSLYEFCAEPDHTLCWLGRIAPEKALEDAVAAVNQTAIPLKILGQIQDHAYWEDIQHQFPQAPIQYLGFKSTQEMQQILRRCRALLVTSRWVEAFGNVLIESLACGVPVIAYARGGPAEIVRPGESGWLVEPDSVAGLVAAIKNIDQIDRRACRQQAEAEYSLAAYGQRLEQWLYRIYHTTMPN</sequence>
<dbReference type="SUPFAM" id="SSF53756">
    <property type="entry name" value="UDP-Glycosyltransferase/glycogen phosphorylase"/>
    <property type="match status" value="1"/>
</dbReference>
<accession>B8HX05</accession>
<feature type="domain" description="Glycosyl transferase family 1" evidence="1">
    <location>
        <begin position="192"/>
        <end position="338"/>
    </location>
</feature>
<dbReference type="Gene3D" id="3.40.50.2000">
    <property type="entry name" value="Glycogen Phosphorylase B"/>
    <property type="match status" value="2"/>
</dbReference>
<dbReference type="InterPro" id="IPR001296">
    <property type="entry name" value="Glyco_trans_1"/>
</dbReference>
<evidence type="ECO:0000259" key="1">
    <source>
        <dbReference type="Pfam" id="PF00534"/>
    </source>
</evidence>
<protein>
    <submittedName>
        <fullName evidence="2">Glycosyl transferase group 1</fullName>
    </submittedName>
</protein>
<dbReference type="Pfam" id="PF00534">
    <property type="entry name" value="Glycos_transf_1"/>
    <property type="match status" value="1"/>
</dbReference>
<dbReference type="PANTHER" id="PTHR45947:SF3">
    <property type="entry name" value="SULFOQUINOVOSYL TRANSFERASE SQD2"/>
    <property type="match status" value="1"/>
</dbReference>
<dbReference type="eggNOG" id="COG0438">
    <property type="taxonomic scope" value="Bacteria"/>
</dbReference>
<dbReference type="CAZy" id="GT4">
    <property type="family name" value="Glycosyltransferase Family 4"/>
</dbReference>